<accession>A0A087XYY7</accession>
<dbReference type="Proteomes" id="UP000028760">
    <property type="component" value="Unassembled WGS sequence"/>
</dbReference>
<dbReference type="AlphaFoldDB" id="A0A087XYY7"/>
<evidence type="ECO:0000256" key="2">
    <source>
        <dbReference type="ARBA" id="ARBA00022525"/>
    </source>
</evidence>
<dbReference type="EMBL" id="AYCK01011407">
    <property type="status" value="NOT_ANNOTATED_CDS"/>
    <property type="molecule type" value="Genomic_DNA"/>
</dbReference>
<dbReference type="Gene3D" id="2.40.128.20">
    <property type="match status" value="1"/>
</dbReference>
<reference evidence="6" key="3">
    <citation type="submission" date="2025-09" db="UniProtKB">
        <authorList>
            <consortium name="Ensembl"/>
        </authorList>
    </citation>
    <scope>IDENTIFICATION</scope>
</reference>
<evidence type="ECO:0000256" key="1">
    <source>
        <dbReference type="ARBA" id="ARBA00004613"/>
    </source>
</evidence>
<dbReference type="InterPro" id="IPR012674">
    <property type="entry name" value="Calycin"/>
</dbReference>
<organism evidence="6 7">
    <name type="scientific">Poecilia formosa</name>
    <name type="common">Amazon molly</name>
    <name type="synonym">Limia formosa</name>
    <dbReference type="NCBI Taxonomy" id="48698"/>
    <lineage>
        <taxon>Eukaryota</taxon>
        <taxon>Metazoa</taxon>
        <taxon>Chordata</taxon>
        <taxon>Craniata</taxon>
        <taxon>Vertebrata</taxon>
        <taxon>Euteleostomi</taxon>
        <taxon>Actinopterygii</taxon>
        <taxon>Neopterygii</taxon>
        <taxon>Teleostei</taxon>
        <taxon>Neoteleostei</taxon>
        <taxon>Acanthomorphata</taxon>
        <taxon>Ovalentaria</taxon>
        <taxon>Atherinomorphae</taxon>
        <taxon>Cyprinodontiformes</taxon>
        <taxon>Poeciliidae</taxon>
        <taxon>Poeciliinae</taxon>
        <taxon>Poecilia</taxon>
    </lineage>
</organism>
<evidence type="ECO:0000256" key="5">
    <source>
        <dbReference type="SAM" id="SignalP"/>
    </source>
</evidence>
<dbReference type="PANTHER" id="PTHR11967:SF2">
    <property type="entry name" value="ALPHA-1-ACID GLYCOPROTEIN 1"/>
    <property type="match status" value="1"/>
</dbReference>
<evidence type="ECO:0000256" key="4">
    <source>
        <dbReference type="ARBA" id="ARBA00023180"/>
    </source>
</evidence>
<evidence type="ECO:0000313" key="6">
    <source>
        <dbReference type="Ensembl" id="ENSPFOP00000010990.1"/>
    </source>
</evidence>
<evidence type="ECO:0000256" key="3">
    <source>
        <dbReference type="ARBA" id="ARBA00022729"/>
    </source>
</evidence>
<dbReference type="CDD" id="cd19415">
    <property type="entry name" value="lipocalin_ApoM_AGP"/>
    <property type="match status" value="1"/>
</dbReference>
<reference evidence="7" key="1">
    <citation type="submission" date="2013-10" db="EMBL/GenBank/DDBJ databases">
        <authorList>
            <person name="Schartl M."/>
            <person name="Warren W."/>
        </authorList>
    </citation>
    <scope>NUCLEOTIDE SEQUENCE [LARGE SCALE GENOMIC DNA]</scope>
    <source>
        <strain evidence="7">female</strain>
    </source>
</reference>
<dbReference type="GeneTree" id="ENSGT00400000024810"/>
<feature type="chain" id="PRO_5001833749" evidence="5">
    <location>
        <begin position="24"/>
        <end position="218"/>
    </location>
</feature>
<dbReference type="GO" id="GO:0005576">
    <property type="term" value="C:extracellular region"/>
    <property type="evidence" value="ECO:0007669"/>
    <property type="project" value="UniProtKB-SubCell"/>
</dbReference>
<keyword evidence="2" id="KW-0964">Secreted</keyword>
<dbReference type="SUPFAM" id="SSF50814">
    <property type="entry name" value="Lipocalins"/>
    <property type="match status" value="1"/>
</dbReference>
<protein>
    <submittedName>
        <fullName evidence="6">Uncharacterized protein</fullName>
    </submittedName>
</protein>
<keyword evidence="4" id="KW-0325">Glycoprotein</keyword>
<dbReference type="PANTHER" id="PTHR11967">
    <property type="entry name" value="ALPHA-1-ACID GLYCOPROTEIN"/>
    <property type="match status" value="1"/>
</dbReference>
<feature type="signal peptide" evidence="5">
    <location>
        <begin position="1"/>
        <end position="23"/>
    </location>
</feature>
<dbReference type="Ensembl" id="ENSPFOT00000011006.1">
    <property type="protein sequence ID" value="ENSPFOP00000010990.1"/>
    <property type="gene ID" value="ENSPFOG00000010989.1"/>
</dbReference>
<sequence length="218" mass="23666">CVVIMNLWLGSLLFASLLLIGSALSPEECQPLVAPVSLADPSVIYGKVNFLAGYTDHDFHGEMLKLTESSWVNITESPAGNNEIVMSQGSNINGTCLKNTQSMKIEGNTVTSSHLNMTSESHVLPSCDGCLVLAINSTAKNIKILTELFKFSFANIQDEITARSLYFLGRGSAIAESDMELFKKQASCLGFSGEPNFLHKPEKSFCKEEESISLPSSF</sequence>
<keyword evidence="3 5" id="KW-0732">Signal</keyword>
<reference evidence="6" key="2">
    <citation type="submission" date="2025-08" db="UniProtKB">
        <authorList>
            <consortium name="Ensembl"/>
        </authorList>
    </citation>
    <scope>IDENTIFICATION</scope>
</reference>
<dbReference type="OMA" id="CAEGEGI"/>
<proteinExistence type="predicted"/>
<comment type="subcellular location">
    <subcellularLocation>
        <location evidence="1">Secreted</location>
    </subcellularLocation>
</comment>
<keyword evidence="7" id="KW-1185">Reference proteome</keyword>
<name>A0A087XYY7_POEFO</name>
<evidence type="ECO:0000313" key="7">
    <source>
        <dbReference type="Proteomes" id="UP000028760"/>
    </source>
</evidence>